<feature type="coiled-coil region" evidence="1">
    <location>
        <begin position="106"/>
        <end position="133"/>
    </location>
</feature>
<dbReference type="PANTHER" id="PTHR34937:SF1">
    <property type="entry name" value="PARAMYOSIN"/>
    <property type="match status" value="1"/>
</dbReference>
<evidence type="ECO:0000313" key="3">
    <source>
        <dbReference type="Proteomes" id="UP000515123"/>
    </source>
</evidence>
<dbReference type="InterPro" id="IPR040300">
    <property type="entry name" value="At3g49055-like"/>
</dbReference>
<dbReference type="AlphaFoldDB" id="A0A6P5EVX8"/>
<name>A0A6P5EVX8_ANACO</name>
<organism evidence="3 4">
    <name type="scientific">Ananas comosus</name>
    <name type="common">Pineapple</name>
    <name type="synonym">Ananas ananas</name>
    <dbReference type="NCBI Taxonomy" id="4615"/>
    <lineage>
        <taxon>Eukaryota</taxon>
        <taxon>Viridiplantae</taxon>
        <taxon>Streptophyta</taxon>
        <taxon>Embryophyta</taxon>
        <taxon>Tracheophyta</taxon>
        <taxon>Spermatophyta</taxon>
        <taxon>Magnoliopsida</taxon>
        <taxon>Liliopsida</taxon>
        <taxon>Poales</taxon>
        <taxon>Bromeliaceae</taxon>
        <taxon>Bromelioideae</taxon>
        <taxon>Ananas</taxon>
    </lineage>
</organism>
<feature type="coiled-coil region" evidence="1">
    <location>
        <begin position="341"/>
        <end position="375"/>
    </location>
</feature>
<dbReference type="Gramene" id="Aco004529.1.mrna1">
    <property type="protein sequence ID" value="Aco004529.1.mrna1"/>
    <property type="gene ID" value="Aco004529.1.path1"/>
</dbReference>
<dbReference type="OrthoDB" id="1682775at2759"/>
<evidence type="ECO:0000256" key="1">
    <source>
        <dbReference type="SAM" id="Coils"/>
    </source>
</evidence>
<keyword evidence="3" id="KW-1185">Reference proteome</keyword>
<feature type="region of interest" description="Disordered" evidence="2">
    <location>
        <begin position="1"/>
        <end position="56"/>
    </location>
</feature>
<feature type="compositionally biased region" description="Acidic residues" evidence="2">
    <location>
        <begin position="1"/>
        <end position="19"/>
    </location>
</feature>
<reference evidence="4" key="2">
    <citation type="submission" date="2025-08" db="UniProtKB">
        <authorList>
            <consortium name="RefSeq"/>
        </authorList>
    </citation>
    <scope>IDENTIFICATION</scope>
    <source>
        <tissue evidence="4">Leaf</tissue>
    </source>
</reference>
<feature type="coiled-coil region" evidence="1">
    <location>
        <begin position="419"/>
        <end position="590"/>
    </location>
</feature>
<gene>
    <name evidence="4" type="primary">LOC109709950</name>
</gene>
<feature type="compositionally biased region" description="Low complexity" evidence="2">
    <location>
        <begin position="30"/>
        <end position="55"/>
    </location>
</feature>
<sequence>MADEDDDAAVLSDVEEADDPAPLLLPPPSFTTASSSSSTSSSAASDQQQQQQQQQRIRDLLAELEAERRARRAAEDGRADSESRLHRLKAFAQDVIKKRDDALRSADDAAKKLDDAAAKLAEASARGDALESEISTASQMLASGLDKISGKISAFRAFPPDGLPKSHKYAAGLPALAFGVVKRTNEIVEELLRQVDAAAKSRDQAREQAEQRNYEIAIEVSQLEATIAGLRGENEKLTRSLADRDAKISDMAGEIAELRQLGEDCDGKLKSLEAKSALQRTVLVDHLYYISKVYEQINDIVGIVDSNEPESRDPPDLLFVRKEIETSDDLKTSSEGMISVYELSKAAAEKVRERIEAMNGEAVSLNEKVVSLLEEKQHISTLLRGSLSSDPNKVLHVADDEGFKEDEVYTLAGALENTVKESQLKIIELQHLVEALRAESSAFKARLDAQAKEISQQKQRIKELEEKERVANENVEGLMTDIAAAEEEITRWKVAAEQEAAAGGAVEQELQTQISALRKELEDTRQAMVELENKLKFKEETAAAAMAARDAAEKSLRLADLRAARLRERLEELTRQLEEYDSRGETTNRNSHRYICWPWQWLGLNSVRYQQADIQENSNEMELSEPLI</sequence>
<dbReference type="Proteomes" id="UP000515123">
    <property type="component" value="Linkage group 5"/>
</dbReference>
<accession>A0A6P5EVX8</accession>
<protein>
    <submittedName>
        <fullName evidence="4">Protein MLP1 homolog</fullName>
    </submittedName>
</protein>
<dbReference type="PANTHER" id="PTHR34937">
    <property type="entry name" value="OS08G0559800 PROTEIN"/>
    <property type="match status" value="1"/>
</dbReference>
<evidence type="ECO:0000256" key="2">
    <source>
        <dbReference type="SAM" id="MobiDB-lite"/>
    </source>
</evidence>
<dbReference type="RefSeq" id="XP_020087936.1">
    <property type="nucleotide sequence ID" value="XM_020232347.1"/>
</dbReference>
<reference evidence="3" key="1">
    <citation type="journal article" date="2015" name="Nat. Genet.">
        <title>The pineapple genome and the evolution of CAM photosynthesis.</title>
        <authorList>
            <person name="Ming R."/>
            <person name="VanBuren R."/>
            <person name="Wai C.M."/>
            <person name="Tang H."/>
            <person name="Schatz M.C."/>
            <person name="Bowers J.E."/>
            <person name="Lyons E."/>
            <person name="Wang M.L."/>
            <person name="Chen J."/>
            <person name="Biggers E."/>
            <person name="Zhang J."/>
            <person name="Huang L."/>
            <person name="Zhang L."/>
            <person name="Miao W."/>
            <person name="Zhang J."/>
            <person name="Ye Z."/>
            <person name="Miao C."/>
            <person name="Lin Z."/>
            <person name="Wang H."/>
            <person name="Zhou H."/>
            <person name="Yim W.C."/>
            <person name="Priest H.D."/>
            <person name="Zheng C."/>
            <person name="Woodhouse M."/>
            <person name="Edger P.P."/>
            <person name="Guyot R."/>
            <person name="Guo H.B."/>
            <person name="Guo H."/>
            <person name="Zheng G."/>
            <person name="Singh R."/>
            <person name="Sharma A."/>
            <person name="Min X."/>
            <person name="Zheng Y."/>
            <person name="Lee H."/>
            <person name="Gurtowski J."/>
            <person name="Sedlazeck F.J."/>
            <person name="Harkess A."/>
            <person name="McKain M.R."/>
            <person name="Liao Z."/>
            <person name="Fang J."/>
            <person name="Liu J."/>
            <person name="Zhang X."/>
            <person name="Zhang Q."/>
            <person name="Hu W."/>
            <person name="Qin Y."/>
            <person name="Wang K."/>
            <person name="Chen L.Y."/>
            <person name="Shirley N."/>
            <person name="Lin Y.R."/>
            <person name="Liu L.Y."/>
            <person name="Hernandez A.G."/>
            <person name="Wright C.L."/>
            <person name="Bulone V."/>
            <person name="Tuskan G.A."/>
            <person name="Heath K."/>
            <person name="Zee F."/>
            <person name="Moore P.H."/>
            <person name="Sunkar R."/>
            <person name="Leebens-Mack J.H."/>
            <person name="Mockler T."/>
            <person name="Bennetzen J.L."/>
            <person name="Freeling M."/>
            <person name="Sankoff D."/>
            <person name="Paterson A.H."/>
            <person name="Zhu X."/>
            <person name="Yang X."/>
            <person name="Smith J.A."/>
            <person name="Cushman J.C."/>
            <person name="Paull R.E."/>
            <person name="Yu Q."/>
        </authorList>
    </citation>
    <scope>NUCLEOTIDE SEQUENCE [LARGE SCALE GENOMIC DNA]</scope>
    <source>
        <strain evidence="3">cv. F153</strain>
    </source>
</reference>
<proteinExistence type="predicted"/>
<evidence type="ECO:0000313" key="4">
    <source>
        <dbReference type="RefSeq" id="XP_020087936.1"/>
    </source>
</evidence>
<keyword evidence="1" id="KW-0175">Coiled coil</keyword>
<dbReference type="GeneID" id="109709950"/>
<feature type="coiled-coil region" evidence="1">
    <location>
        <begin position="188"/>
        <end position="240"/>
    </location>
</feature>